<organism evidence="18 19">
    <name type="scientific">Roseicyclus elongatus DSM 19469</name>
    <dbReference type="NCBI Taxonomy" id="1294273"/>
    <lineage>
        <taxon>Bacteria</taxon>
        <taxon>Pseudomonadati</taxon>
        <taxon>Pseudomonadota</taxon>
        <taxon>Alphaproteobacteria</taxon>
        <taxon>Rhodobacterales</taxon>
        <taxon>Roseobacteraceae</taxon>
        <taxon>Roseicyclus</taxon>
    </lineage>
</organism>
<feature type="domain" description="PLD phosphodiesterase" evidence="17">
    <location>
        <begin position="207"/>
        <end position="234"/>
    </location>
</feature>
<dbReference type="EC" id="2.7.8.-" evidence="15"/>
<dbReference type="STRING" id="1294273.roselon_01644"/>
<dbReference type="eggNOG" id="COG1502">
    <property type="taxonomic scope" value="Bacteria"/>
</dbReference>
<dbReference type="HOGENOM" id="CLU_038053_1_0_5"/>
<comment type="function">
    <text evidence="1">Could be a virulence factor.</text>
</comment>
<keyword evidence="10 16" id="KW-1133">Transmembrane helix</keyword>
<keyword evidence="6" id="KW-0964">Secreted</keyword>
<evidence type="ECO:0000259" key="17">
    <source>
        <dbReference type="PROSITE" id="PS50035"/>
    </source>
</evidence>
<evidence type="ECO:0000256" key="13">
    <source>
        <dbReference type="ARBA" id="ARBA00023209"/>
    </source>
</evidence>
<dbReference type="KEGG" id="red:roselon_01644"/>
<dbReference type="EMBL" id="CP004372">
    <property type="protein sequence ID" value="AHM04023.1"/>
    <property type="molecule type" value="Genomic_DNA"/>
</dbReference>
<reference evidence="18 19" key="1">
    <citation type="submission" date="2013-03" db="EMBL/GenBank/DDBJ databases">
        <authorList>
            <person name="Fiebig A."/>
            <person name="Goeker M."/>
            <person name="Klenk H.-P.P."/>
        </authorList>
    </citation>
    <scope>NUCLEOTIDE SEQUENCE [LARGE SCALE GENOMIC DNA]</scope>
    <source>
        <strain evidence="19">DSM 19469</strain>
    </source>
</reference>
<evidence type="ECO:0000256" key="10">
    <source>
        <dbReference type="ARBA" id="ARBA00022989"/>
    </source>
</evidence>
<dbReference type="InterPro" id="IPR001736">
    <property type="entry name" value="PLipase_D/transphosphatidylase"/>
</dbReference>
<dbReference type="Proteomes" id="UP000019593">
    <property type="component" value="Chromosome"/>
</dbReference>
<dbReference type="SUPFAM" id="SSF56024">
    <property type="entry name" value="Phospholipase D/nuclease"/>
    <property type="match status" value="2"/>
</dbReference>
<evidence type="ECO:0000256" key="15">
    <source>
        <dbReference type="NCBIfam" id="TIGR04265"/>
    </source>
</evidence>
<keyword evidence="11" id="KW-0443">Lipid metabolism</keyword>
<evidence type="ECO:0000256" key="1">
    <source>
        <dbReference type="ARBA" id="ARBA00003145"/>
    </source>
</evidence>
<evidence type="ECO:0000256" key="8">
    <source>
        <dbReference type="ARBA" id="ARBA00022692"/>
    </source>
</evidence>
<dbReference type="NCBIfam" id="TIGR04265">
    <property type="entry name" value="bac_cardiolipin"/>
    <property type="match status" value="1"/>
</dbReference>
<dbReference type="InterPro" id="IPR022924">
    <property type="entry name" value="Cardiolipin_synthase"/>
</dbReference>
<dbReference type="OrthoDB" id="9762009at2"/>
<dbReference type="Pfam" id="PF13091">
    <property type="entry name" value="PLDc_2"/>
    <property type="match status" value="2"/>
</dbReference>
<keyword evidence="9" id="KW-0677">Repeat</keyword>
<evidence type="ECO:0000256" key="6">
    <source>
        <dbReference type="ARBA" id="ARBA00022525"/>
    </source>
</evidence>
<comment type="subcellular location">
    <subcellularLocation>
        <location evidence="3">Cell membrane</location>
        <topology evidence="3">Multi-pass membrane protein</topology>
    </subcellularLocation>
    <subcellularLocation>
        <location evidence="2">Secreted</location>
    </subcellularLocation>
</comment>
<evidence type="ECO:0000313" key="19">
    <source>
        <dbReference type="Proteomes" id="UP000019593"/>
    </source>
</evidence>
<dbReference type="PATRIC" id="fig|1294273.3.peg.1618"/>
<dbReference type="InterPro" id="IPR025202">
    <property type="entry name" value="PLD-like_dom"/>
</dbReference>
<dbReference type="Gene3D" id="3.30.870.10">
    <property type="entry name" value="Endonuclease Chain A"/>
    <property type="match status" value="2"/>
</dbReference>
<dbReference type="GO" id="GO:0008808">
    <property type="term" value="F:cardiolipin synthase activity"/>
    <property type="evidence" value="ECO:0007669"/>
    <property type="project" value="UniProtKB-UniRule"/>
</dbReference>
<keyword evidence="12 16" id="KW-0472">Membrane</keyword>
<evidence type="ECO:0000256" key="4">
    <source>
        <dbReference type="ARBA" id="ARBA00022475"/>
    </source>
</evidence>
<dbReference type="InterPro" id="IPR027379">
    <property type="entry name" value="CLS_N"/>
</dbReference>
<dbReference type="PROSITE" id="PS50035">
    <property type="entry name" value="PLD"/>
    <property type="match status" value="2"/>
</dbReference>
<keyword evidence="13" id="KW-0594">Phospholipid biosynthesis</keyword>
<dbReference type="RefSeq" id="WP_025311843.1">
    <property type="nucleotide sequence ID" value="NZ_CP004372.1"/>
</dbReference>
<gene>
    <name evidence="18" type="ORF">roselon_01644</name>
</gene>
<evidence type="ECO:0000256" key="3">
    <source>
        <dbReference type="ARBA" id="ARBA00004651"/>
    </source>
</evidence>
<accession>W8RSE7</accession>
<evidence type="ECO:0000256" key="2">
    <source>
        <dbReference type="ARBA" id="ARBA00004613"/>
    </source>
</evidence>
<dbReference type="GO" id="GO:0032049">
    <property type="term" value="P:cardiolipin biosynthetic process"/>
    <property type="evidence" value="ECO:0007669"/>
    <property type="project" value="UniProtKB-UniRule"/>
</dbReference>
<dbReference type="PANTHER" id="PTHR21248">
    <property type="entry name" value="CARDIOLIPIN SYNTHASE"/>
    <property type="match status" value="1"/>
</dbReference>
<proteinExistence type="predicted"/>
<evidence type="ECO:0000313" key="18">
    <source>
        <dbReference type="EMBL" id="AHM04023.1"/>
    </source>
</evidence>
<dbReference type="AlphaFoldDB" id="W8RSE7"/>
<evidence type="ECO:0000256" key="5">
    <source>
        <dbReference type="ARBA" id="ARBA00022516"/>
    </source>
</evidence>
<feature type="domain" description="PLD phosphodiesterase" evidence="17">
    <location>
        <begin position="383"/>
        <end position="410"/>
    </location>
</feature>
<keyword evidence="19" id="KW-1185">Reference proteome</keyword>
<keyword evidence="8 16" id="KW-0812">Transmembrane</keyword>
<keyword evidence="14" id="KW-1208">Phospholipid metabolism</keyword>
<protein>
    <recommendedName>
        <fullName evidence="15">Cardiolipin synthase</fullName>
        <ecNumber evidence="15">2.7.8.-</ecNumber>
    </recommendedName>
</protein>
<evidence type="ECO:0000256" key="11">
    <source>
        <dbReference type="ARBA" id="ARBA00023098"/>
    </source>
</evidence>
<keyword evidence="5" id="KW-0444">Lipid biosynthesis</keyword>
<dbReference type="SMART" id="SM00155">
    <property type="entry name" value="PLDc"/>
    <property type="match status" value="2"/>
</dbReference>
<evidence type="ECO:0000256" key="7">
    <source>
        <dbReference type="ARBA" id="ARBA00022679"/>
    </source>
</evidence>
<sequence length="469" mass="51737">MLPLLIAVVSTLGLALAVMLSWRAAQSARTPQGAVGWVVFLLSAPYIGIFVYAIFGPHRYMRKSRLRRASRDLFDDKRPDPARADAVAVGGFDRRPFERIANLPFVAGNSVDLLIDGQAAFDAMFAAIDRAETDLLVQFYTFRDDRIGTEMIDRLIAAAERGVGVRLYTDAVGSSGLSRAAIRRMEAAGIEGVAGRRRTPLVRRLQINFRNHRKTLIVDGREAFIGGLNVGDEYLGRDPEIGAWRDTFCRITGPMVLQLQVVFAEDWHWLTGQSLRNEIGWSRPQETGTVEGLTVATGPTEDEDGASAMYFAAISAARQRVWISSPYCVPDLALLSALKLAAARGCDVRLLLPERIDHHLPWLAAFAYFDELTAAGVGIWRYQAGFVHQKVFLVDDGLCGIGSTNFDNRSFRLNFETMGVFLDHPLAEQVEDMLSADFANATRLTKTLGEQPLTIRLGAPLARLVAPVL</sequence>
<dbReference type="GO" id="GO:0005886">
    <property type="term" value="C:plasma membrane"/>
    <property type="evidence" value="ECO:0007669"/>
    <property type="project" value="UniProtKB-SubCell"/>
</dbReference>
<feature type="transmembrane region" description="Helical" evidence="16">
    <location>
        <begin position="37"/>
        <end position="55"/>
    </location>
</feature>
<name>W8RSE7_9RHOB</name>
<dbReference type="PANTHER" id="PTHR21248:SF22">
    <property type="entry name" value="PHOSPHOLIPASE D"/>
    <property type="match status" value="1"/>
</dbReference>
<evidence type="ECO:0000256" key="12">
    <source>
        <dbReference type="ARBA" id="ARBA00023136"/>
    </source>
</evidence>
<keyword evidence="7 18" id="KW-0808">Transferase</keyword>
<evidence type="ECO:0000256" key="14">
    <source>
        <dbReference type="ARBA" id="ARBA00023264"/>
    </source>
</evidence>
<keyword evidence="4" id="KW-1003">Cell membrane</keyword>
<evidence type="ECO:0000256" key="16">
    <source>
        <dbReference type="SAM" id="Phobius"/>
    </source>
</evidence>
<dbReference type="GO" id="GO:0005576">
    <property type="term" value="C:extracellular region"/>
    <property type="evidence" value="ECO:0007669"/>
    <property type="project" value="UniProtKB-SubCell"/>
</dbReference>
<dbReference type="Pfam" id="PF13396">
    <property type="entry name" value="PLDc_N"/>
    <property type="match status" value="1"/>
</dbReference>
<evidence type="ECO:0000256" key="9">
    <source>
        <dbReference type="ARBA" id="ARBA00022737"/>
    </source>
</evidence>